<dbReference type="PANTHER" id="PTHR24416:SF525">
    <property type="entry name" value="INSULIN-LIKE RECEPTOR"/>
    <property type="match status" value="1"/>
</dbReference>
<dbReference type="Gene3D" id="2.60.40.10">
    <property type="entry name" value="Immunoglobulins"/>
    <property type="match status" value="4"/>
</dbReference>
<dbReference type="InterPro" id="IPR000494">
    <property type="entry name" value="Rcpt_L-dom"/>
</dbReference>
<dbReference type="InterPro" id="IPR002011">
    <property type="entry name" value="Tyr_kinase_rcpt_2_CS"/>
</dbReference>
<evidence type="ECO:0000256" key="2">
    <source>
        <dbReference type="ARBA" id="ARBA00004479"/>
    </source>
</evidence>
<dbReference type="SMART" id="SM00261">
    <property type="entry name" value="FU"/>
    <property type="match status" value="1"/>
</dbReference>
<dbReference type="Pfam" id="PF00757">
    <property type="entry name" value="Furin-like"/>
    <property type="match status" value="1"/>
</dbReference>
<keyword evidence="13" id="KW-1133">Transmembrane helix</keyword>
<keyword evidence="17 22" id="KW-0675">Receptor</keyword>
<evidence type="ECO:0000256" key="16">
    <source>
        <dbReference type="ARBA" id="ARBA00023157"/>
    </source>
</evidence>
<dbReference type="InterPro" id="IPR036941">
    <property type="entry name" value="Rcpt_L-dom_sf"/>
</dbReference>
<dbReference type="InterPro" id="IPR001245">
    <property type="entry name" value="Ser-Thr/Tyr_kinase_cat_dom"/>
</dbReference>
<evidence type="ECO:0000313" key="28">
    <source>
        <dbReference type="Proteomes" id="UP000186922"/>
    </source>
</evidence>
<dbReference type="PROSITE" id="PS00109">
    <property type="entry name" value="PROTEIN_KINASE_TYR"/>
    <property type="match status" value="1"/>
</dbReference>
<dbReference type="InterPro" id="IPR006211">
    <property type="entry name" value="Furin-like_Cys-rich_dom"/>
</dbReference>
<evidence type="ECO:0000256" key="1">
    <source>
        <dbReference type="ARBA" id="ARBA00001936"/>
    </source>
</evidence>
<feature type="binding site" evidence="21">
    <location>
        <position position="1141"/>
    </location>
    <ligand>
        <name>ATP</name>
        <dbReference type="ChEBI" id="CHEBI:30616"/>
    </ligand>
</feature>
<dbReference type="Gene3D" id="2.10.220.10">
    <property type="entry name" value="Hormone Receptor, Insulin-like Growth Factor Receptor 1, Chain A, domain 2"/>
    <property type="match status" value="1"/>
</dbReference>
<evidence type="ECO:0000256" key="14">
    <source>
        <dbReference type="ARBA" id="ARBA00023136"/>
    </source>
</evidence>
<proteinExistence type="inferred from homology"/>
<keyword evidence="10 21" id="KW-0547">Nucleotide-binding</keyword>
<feature type="domain" description="Fibronectin type-III" evidence="26">
    <location>
        <begin position="670"/>
        <end position="772"/>
    </location>
</feature>
<evidence type="ECO:0000259" key="25">
    <source>
        <dbReference type="PROSITE" id="PS50011"/>
    </source>
</evidence>
<evidence type="ECO:0000256" key="20">
    <source>
        <dbReference type="ARBA" id="ARBA00051243"/>
    </source>
</evidence>
<dbReference type="PROSITE" id="PS50853">
    <property type="entry name" value="FN3"/>
    <property type="match status" value="3"/>
</dbReference>
<dbReference type="GO" id="GO:0043410">
    <property type="term" value="P:positive regulation of MAPK cascade"/>
    <property type="evidence" value="ECO:0007669"/>
    <property type="project" value="TreeGrafter"/>
</dbReference>
<keyword evidence="11" id="KW-0418">Kinase</keyword>
<evidence type="ECO:0000313" key="27">
    <source>
        <dbReference type="EMBL" id="GAU95024.1"/>
    </source>
</evidence>
<feature type="region of interest" description="Disordered" evidence="23">
    <location>
        <begin position="815"/>
        <end position="860"/>
    </location>
</feature>
<feature type="compositionally biased region" description="Polar residues" evidence="23">
    <location>
        <begin position="1511"/>
        <end position="1522"/>
    </location>
</feature>
<dbReference type="PRINTS" id="PR00109">
    <property type="entry name" value="TYRKINASE"/>
</dbReference>
<organism evidence="27 28">
    <name type="scientific">Ramazzottius varieornatus</name>
    <name type="common">Water bear</name>
    <name type="synonym">Tardigrade</name>
    <dbReference type="NCBI Taxonomy" id="947166"/>
    <lineage>
        <taxon>Eukaryota</taxon>
        <taxon>Metazoa</taxon>
        <taxon>Ecdysozoa</taxon>
        <taxon>Tardigrada</taxon>
        <taxon>Eutardigrada</taxon>
        <taxon>Parachela</taxon>
        <taxon>Hypsibioidea</taxon>
        <taxon>Ramazzottiidae</taxon>
        <taxon>Ramazzottius</taxon>
    </lineage>
</organism>
<dbReference type="InterPro" id="IPR000719">
    <property type="entry name" value="Prot_kinase_dom"/>
</dbReference>
<accession>A0A1D1UZH7</accession>
<feature type="domain" description="Fibronectin type-III" evidence="26">
    <location>
        <begin position="552"/>
        <end position="666"/>
    </location>
</feature>
<dbReference type="SUPFAM" id="SSF52058">
    <property type="entry name" value="L domain-like"/>
    <property type="match status" value="2"/>
</dbReference>
<evidence type="ECO:0000256" key="24">
    <source>
        <dbReference type="SAM" id="SignalP"/>
    </source>
</evidence>
<dbReference type="PROSITE" id="PS00239">
    <property type="entry name" value="RECEPTOR_TYR_KIN_II"/>
    <property type="match status" value="1"/>
</dbReference>
<evidence type="ECO:0000256" key="6">
    <source>
        <dbReference type="ARBA" id="ARBA00022692"/>
    </source>
</evidence>
<keyword evidence="6 22" id="KW-0812">Transmembrane</keyword>
<dbReference type="InterPro" id="IPR009030">
    <property type="entry name" value="Growth_fac_rcpt_cys_sf"/>
</dbReference>
<dbReference type="EC" id="2.7.10.1" evidence="22"/>
<keyword evidence="8 24" id="KW-0732">Signal</keyword>
<dbReference type="InterPro" id="IPR050122">
    <property type="entry name" value="RTK"/>
</dbReference>
<dbReference type="InterPro" id="IPR036116">
    <property type="entry name" value="FN3_sf"/>
</dbReference>
<dbReference type="GO" id="GO:0030424">
    <property type="term" value="C:axon"/>
    <property type="evidence" value="ECO:0007669"/>
    <property type="project" value="TreeGrafter"/>
</dbReference>
<keyword evidence="4" id="KW-0808">Transferase</keyword>
<feature type="region of interest" description="Disordered" evidence="23">
    <location>
        <begin position="1498"/>
        <end position="1522"/>
    </location>
</feature>
<feature type="domain" description="Protein kinase" evidence="25">
    <location>
        <begin position="1107"/>
        <end position="1377"/>
    </location>
</feature>
<keyword evidence="7" id="KW-0479">Metal-binding</keyword>
<dbReference type="GO" id="GO:0046872">
    <property type="term" value="F:metal ion binding"/>
    <property type="evidence" value="ECO:0007669"/>
    <property type="project" value="UniProtKB-KW"/>
</dbReference>
<evidence type="ECO:0000256" key="18">
    <source>
        <dbReference type="ARBA" id="ARBA00023180"/>
    </source>
</evidence>
<dbReference type="SMART" id="SM00060">
    <property type="entry name" value="FN3"/>
    <property type="match status" value="3"/>
</dbReference>
<dbReference type="OrthoDB" id="5809444at2759"/>
<keyword evidence="5" id="KW-0165">Cleavage on pair of basic residues</keyword>
<evidence type="ECO:0000256" key="9">
    <source>
        <dbReference type="ARBA" id="ARBA00022737"/>
    </source>
</evidence>
<dbReference type="Proteomes" id="UP000186922">
    <property type="component" value="Unassembled WGS sequence"/>
</dbReference>
<evidence type="ECO:0000256" key="23">
    <source>
        <dbReference type="SAM" id="MobiDB-lite"/>
    </source>
</evidence>
<keyword evidence="28" id="KW-1185">Reference proteome</keyword>
<dbReference type="PANTHER" id="PTHR24416">
    <property type="entry name" value="TYROSINE-PROTEIN KINASE RECEPTOR"/>
    <property type="match status" value="1"/>
</dbReference>
<dbReference type="Pfam" id="PF01030">
    <property type="entry name" value="Recep_L_domain"/>
    <property type="match status" value="2"/>
</dbReference>
<dbReference type="PROSITE" id="PS50011">
    <property type="entry name" value="PROTEIN_KINASE_DOM"/>
    <property type="match status" value="1"/>
</dbReference>
<dbReference type="GO" id="GO:0042593">
    <property type="term" value="P:glucose homeostasis"/>
    <property type="evidence" value="ECO:0007669"/>
    <property type="project" value="TreeGrafter"/>
</dbReference>
<dbReference type="Gene3D" id="3.80.20.20">
    <property type="entry name" value="Receptor L-domain"/>
    <property type="match status" value="2"/>
</dbReference>
<keyword evidence="12 21" id="KW-0067">ATP-binding</keyword>
<dbReference type="InterPro" id="IPR013783">
    <property type="entry name" value="Ig-like_fold"/>
</dbReference>
<dbReference type="CDD" id="cd00063">
    <property type="entry name" value="FN3"/>
    <property type="match status" value="3"/>
</dbReference>
<dbReference type="STRING" id="947166.A0A1D1UZH7"/>
<evidence type="ECO:0000256" key="17">
    <source>
        <dbReference type="ARBA" id="ARBA00023170"/>
    </source>
</evidence>
<evidence type="ECO:0000256" key="22">
    <source>
        <dbReference type="RuleBase" id="RU000312"/>
    </source>
</evidence>
<keyword evidence="9" id="KW-0677">Repeat</keyword>
<evidence type="ECO:0000259" key="26">
    <source>
        <dbReference type="PROSITE" id="PS50853"/>
    </source>
</evidence>
<dbReference type="CDD" id="cd00064">
    <property type="entry name" value="FU"/>
    <property type="match status" value="1"/>
</dbReference>
<dbReference type="EMBL" id="BDGG01000003">
    <property type="protein sequence ID" value="GAU95024.1"/>
    <property type="molecule type" value="Genomic_DNA"/>
</dbReference>
<evidence type="ECO:0000256" key="8">
    <source>
        <dbReference type="ARBA" id="ARBA00022729"/>
    </source>
</evidence>
<comment type="cofactor">
    <cofactor evidence="1">
        <name>Mn(2+)</name>
        <dbReference type="ChEBI" id="CHEBI:29035"/>
    </cofactor>
</comment>
<sequence length="1522" mass="168966">MSSFTQLLLTFSVICLFLCSPYSSCGTLADYLKGNKGLSVARDRRATDENISLNNATRVGSVGASYGFLDRNVSLKSVVVVGPVNPTEAVNQIRLNDEIICSTTTISSFVENFKALRNCTVIEGRLIIGPIDFPEKPFEEISFPHLREINDYLLVYRVTGLRTLRNLFPNLAVIRGKQMFKGNSLVIFENPDMEDLGLISLMHIQRGGVWITKNPVLCYLDTLSWKKLLGEEWAKVYHKENRPEEQCVNQCPGNCRTFYSTSHQRERHMCWTTNDCQQVPLPACNAVDQKQCCHSLCMSGCFGGERNECLVCNNVHYSGACYHSCPAFTYEVRGRRCVTEAVCRNFTLDGYARDFKAHEGHCRRECPANFMTDPLDIHRCVPCAGPCPKTCKTATVTTVDTAERLRQCTIINGSLEIQIGKGEQIIATLEQTLQNIEHVTDYIKIIRSHALLSLSFFKRLRFIGGVNTAPGGYALMVIDNQNLQDLFDFTAERPTLQIGNASAKVAFHFNPRLCLGKIDVLMNQISAALNTTYDPRDISTTSNGDRVACDISLLNLIVGERGSEVVILTWDVFEMPDPRSLLGYVLYYRESPVRNLSKYEGREACSGDTWQQMDLPPHDERDKIIYQPLYGLTPARQYGVYVTTYTIASERQGAQSDIIYFTTLSKQPSKPVAVTTESVSSSEIRVYWQPPAEPNGQIVHYNVRWQRLLRFDHRQRLRERDYCQNAIVPSKQYFQASITTTPLPVAGSATCNCNGTKEADAVRIPTGRTPEEHEEYITMENAIQDLVFVKRNKRDATAVFPAADTTSTMLGFIDSSTASSSNGTKSENVTVTTELQEDTTVGNSTAKPKPTPATSNETIHQRQITETQYLIKDLVHFTDYVIWVEACHSDEAAQSVGNGNTEPGKFRYPPCSSGANANPSQTLALQGADNIPSDTVVANFVQQQTASTSHPVIQISWNDPPAPNGAIIRVDIEYASPERPTPKSECIPRTKPGNELPVYRMDFVGMPSGNYSFRLRASTFAGNGSWTEPVFILYEQPAGTPSGYSSETVAGIVCGCLMIAVVVGIASFCIWKKHFKKEIPPLPNQVSVNPDYYSYTPDEWEVPRENVELVKELGMGSFGKVFLGIAKNILAGVDRLEVAVKTVNEDKSMSERSFFLQEASIMKEFRCAHVVKLLGVVSEGAPALVIMELMSNGDLKTYLRNQRPEEEHPDRTPPLLSRILQMAGEICDGMAYIHSRKFVHRDLAARNCMIASDLTVKIGDFGMTRDVYETDYYRKGGKGLLPVRWMAPESLKDGLFTNESDVWSFGVVLWEIATLAAQPYQGLSNEQTLKFVIDGNIMEKPEGCHDMLYDIMKKCWQRNAKDRPTFLQIIAELLPHLSDKFREGGEAYFATVDTNEVLRGPTRHDSEVDVPATVDGASPSATPHSPGARVLSIFVKDDVGDGEEEPDSTETDTLLNSRYVEPQIVVQQNGGSTVSSADNSKAMVLTYPNAVANASVTSDGNIGKTLGNGGASQTSLSARTVY</sequence>
<dbReference type="SMART" id="SM00219">
    <property type="entry name" value="TyrKc"/>
    <property type="match status" value="1"/>
</dbReference>
<evidence type="ECO:0000256" key="10">
    <source>
        <dbReference type="ARBA" id="ARBA00022741"/>
    </source>
</evidence>
<keyword evidence="18" id="KW-0325">Glycoprotein</keyword>
<evidence type="ECO:0000256" key="12">
    <source>
        <dbReference type="ARBA" id="ARBA00022840"/>
    </source>
</evidence>
<dbReference type="InterPro" id="IPR006212">
    <property type="entry name" value="Furin_repeat"/>
</dbReference>
<comment type="similarity">
    <text evidence="22">Belongs to the protein kinase superfamily. Tyr protein kinase family. Insulin receptor subfamily.</text>
</comment>
<evidence type="ECO:0000256" key="11">
    <source>
        <dbReference type="ARBA" id="ARBA00022777"/>
    </source>
</evidence>
<feature type="domain" description="Fibronectin type-III" evidence="26">
    <location>
        <begin position="936"/>
        <end position="1038"/>
    </location>
</feature>
<keyword evidence="19" id="KW-0464">Manganese</keyword>
<dbReference type="GO" id="GO:0005009">
    <property type="term" value="F:insulin receptor activity"/>
    <property type="evidence" value="ECO:0007669"/>
    <property type="project" value="TreeGrafter"/>
</dbReference>
<comment type="caution">
    <text evidence="27">The sequence shown here is derived from an EMBL/GenBank/DDBJ whole genome shotgun (WGS) entry which is preliminary data.</text>
</comment>
<gene>
    <name evidence="27" type="primary">RvY_06713-1</name>
    <name evidence="27" type="synonym">RvY_06713.1</name>
    <name evidence="27" type="ORF">RvY_06713</name>
</gene>
<keyword evidence="3 22" id="KW-0597">Phosphoprotein</keyword>
<dbReference type="GO" id="GO:0005899">
    <property type="term" value="C:insulin receptor complex"/>
    <property type="evidence" value="ECO:0007669"/>
    <property type="project" value="TreeGrafter"/>
</dbReference>
<dbReference type="Gene3D" id="3.30.200.20">
    <property type="entry name" value="Phosphorylase Kinase, domain 1"/>
    <property type="match status" value="1"/>
</dbReference>
<feature type="signal peptide" evidence="24">
    <location>
        <begin position="1"/>
        <end position="25"/>
    </location>
</feature>
<dbReference type="Pfam" id="PF07714">
    <property type="entry name" value="PK_Tyr_Ser-Thr"/>
    <property type="match status" value="1"/>
</dbReference>
<feature type="chain" id="PRO_5008897814" description="Tyrosine-protein kinase receptor" evidence="24">
    <location>
        <begin position="26"/>
        <end position="1522"/>
    </location>
</feature>
<keyword evidence="16" id="KW-1015">Disulfide bond</keyword>
<evidence type="ECO:0000256" key="21">
    <source>
        <dbReference type="PROSITE-ProRule" id="PRU10141"/>
    </source>
</evidence>
<dbReference type="FunFam" id="1.10.510.10:FF:000528">
    <property type="entry name" value="Tyrosine-protein kinase receptor"/>
    <property type="match status" value="1"/>
</dbReference>
<dbReference type="InterPro" id="IPR008266">
    <property type="entry name" value="Tyr_kinase_AS"/>
</dbReference>
<evidence type="ECO:0000256" key="7">
    <source>
        <dbReference type="ARBA" id="ARBA00022723"/>
    </source>
</evidence>
<reference evidence="27 28" key="1">
    <citation type="journal article" date="2016" name="Nat. Commun.">
        <title>Extremotolerant tardigrade genome and improved radiotolerance of human cultured cells by tardigrade-unique protein.</title>
        <authorList>
            <person name="Hashimoto T."/>
            <person name="Horikawa D.D."/>
            <person name="Saito Y."/>
            <person name="Kuwahara H."/>
            <person name="Kozuka-Hata H."/>
            <person name="Shin-I T."/>
            <person name="Minakuchi Y."/>
            <person name="Ohishi K."/>
            <person name="Motoyama A."/>
            <person name="Aizu T."/>
            <person name="Enomoto A."/>
            <person name="Kondo K."/>
            <person name="Tanaka S."/>
            <person name="Hara Y."/>
            <person name="Koshikawa S."/>
            <person name="Sagara H."/>
            <person name="Miura T."/>
            <person name="Yokobori S."/>
            <person name="Miyagawa K."/>
            <person name="Suzuki Y."/>
            <person name="Kubo T."/>
            <person name="Oyama M."/>
            <person name="Kohara Y."/>
            <person name="Fujiyama A."/>
            <person name="Arakawa K."/>
            <person name="Katayama T."/>
            <person name="Toyoda A."/>
            <person name="Kunieda T."/>
        </authorList>
    </citation>
    <scope>NUCLEOTIDE SEQUENCE [LARGE SCALE GENOMIC DNA]</scope>
    <source>
        <strain evidence="27 28">YOKOZUNA-1</strain>
    </source>
</reference>
<keyword evidence="15" id="KW-0829">Tyrosine-protein kinase</keyword>
<dbReference type="InterPro" id="IPR017441">
    <property type="entry name" value="Protein_kinase_ATP_BS"/>
</dbReference>
<dbReference type="SUPFAM" id="SSF57184">
    <property type="entry name" value="Growth factor receptor domain"/>
    <property type="match status" value="1"/>
</dbReference>
<dbReference type="InterPro" id="IPR003961">
    <property type="entry name" value="FN3_dom"/>
</dbReference>
<dbReference type="GO" id="GO:0051897">
    <property type="term" value="P:positive regulation of phosphatidylinositol 3-kinase/protein kinase B signal transduction"/>
    <property type="evidence" value="ECO:0007669"/>
    <property type="project" value="TreeGrafter"/>
</dbReference>
<evidence type="ECO:0000256" key="4">
    <source>
        <dbReference type="ARBA" id="ARBA00022679"/>
    </source>
</evidence>
<dbReference type="GO" id="GO:0005524">
    <property type="term" value="F:ATP binding"/>
    <property type="evidence" value="ECO:0007669"/>
    <property type="project" value="UniProtKB-UniRule"/>
</dbReference>
<protein>
    <recommendedName>
        <fullName evidence="22">Tyrosine-protein kinase receptor</fullName>
        <ecNumber evidence="22">2.7.10.1</ecNumber>
    </recommendedName>
</protein>
<dbReference type="SUPFAM" id="SSF56112">
    <property type="entry name" value="Protein kinase-like (PK-like)"/>
    <property type="match status" value="1"/>
</dbReference>
<comment type="subcellular location">
    <subcellularLocation>
        <location evidence="2">Membrane</location>
        <topology evidence="2">Single-pass type I membrane protein</topology>
    </subcellularLocation>
</comment>
<name>A0A1D1UZH7_RAMVA</name>
<evidence type="ECO:0000256" key="19">
    <source>
        <dbReference type="ARBA" id="ARBA00023211"/>
    </source>
</evidence>
<feature type="compositionally biased region" description="Low complexity" evidence="23">
    <location>
        <begin position="815"/>
        <end position="826"/>
    </location>
</feature>
<dbReference type="Gene3D" id="1.10.510.10">
    <property type="entry name" value="Transferase(Phosphotransferase) domain 1"/>
    <property type="match status" value="1"/>
</dbReference>
<dbReference type="GO" id="GO:0043560">
    <property type="term" value="F:insulin receptor substrate binding"/>
    <property type="evidence" value="ECO:0007669"/>
    <property type="project" value="TreeGrafter"/>
</dbReference>
<dbReference type="SUPFAM" id="SSF49265">
    <property type="entry name" value="Fibronectin type III"/>
    <property type="match status" value="2"/>
</dbReference>
<dbReference type="InterPro" id="IPR011009">
    <property type="entry name" value="Kinase-like_dom_sf"/>
</dbReference>
<feature type="compositionally biased region" description="Polar residues" evidence="23">
    <location>
        <begin position="827"/>
        <end position="860"/>
    </location>
</feature>
<keyword evidence="14" id="KW-0472">Membrane</keyword>
<evidence type="ECO:0000256" key="13">
    <source>
        <dbReference type="ARBA" id="ARBA00022989"/>
    </source>
</evidence>
<evidence type="ECO:0000256" key="5">
    <source>
        <dbReference type="ARBA" id="ARBA00022685"/>
    </source>
</evidence>
<evidence type="ECO:0000256" key="15">
    <source>
        <dbReference type="ARBA" id="ARBA00023137"/>
    </source>
</evidence>
<evidence type="ECO:0000256" key="3">
    <source>
        <dbReference type="ARBA" id="ARBA00022553"/>
    </source>
</evidence>
<comment type="catalytic activity">
    <reaction evidence="20 22">
        <text>L-tyrosyl-[protein] + ATP = O-phospho-L-tyrosyl-[protein] + ADP + H(+)</text>
        <dbReference type="Rhea" id="RHEA:10596"/>
        <dbReference type="Rhea" id="RHEA-COMP:10136"/>
        <dbReference type="Rhea" id="RHEA-COMP:20101"/>
        <dbReference type="ChEBI" id="CHEBI:15378"/>
        <dbReference type="ChEBI" id="CHEBI:30616"/>
        <dbReference type="ChEBI" id="CHEBI:46858"/>
        <dbReference type="ChEBI" id="CHEBI:61978"/>
        <dbReference type="ChEBI" id="CHEBI:456216"/>
        <dbReference type="EC" id="2.7.10.1"/>
    </reaction>
</comment>
<dbReference type="FunFam" id="3.30.200.20:FF:000026">
    <property type="entry name" value="Tyrosine-protein kinase receptor"/>
    <property type="match status" value="1"/>
</dbReference>
<dbReference type="InterPro" id="IPR020635">
    <property type="entry name" value="Tyr_kinase_cat_dom"/>
</dbReference>
<dbReference type="CDD" id="cd05032">
    <property type="entry name" value="PTKc_InsR_like"/>
    <property type="match status" value="1"/>
</dbReference>
<dbReference type="PROSITE" id="PS00107">
    <property type="entry name" value="PROTEIN_KINASE_ATP"/>
    <property type="match status" value="1"/>
</dbReference>